<dbReference type="InterPro" id="IPR001128">
    <property type="entry name" value="Cyt_P450"/>
</dbReference>
<dbReference type="PROSITE" id="PS00086">
    <property type="entry name" value="CYTOCHROME_P450"/>
    <property type="match status" value="1"/>
</dbReference>
<comment type="similarity">
    <text evidence="1 2">Belongs to the cytochrome P450 family.</text>
</comment>
<dbReference type="InterPro" id="IPR036396">
    <property type="entry name" value="Cyt_P450_sf"/>
</dbReference>
<evidence type="ECO:0000313" key="3">
    <source>
        <dbReference type="EMBL" id="MFF9887706.1"/>
    </source>
</evidence>
<evidence type="ECO:0000313" key="4">
    <source>
        <dbReference type="Proteomes" id="UP001603418"/>
    </source>
</evidence>
<dbReference type="Pfam" id="PF00067">
    <property type="entry name" value="p450"/>
    <property type="match status" value="1"/>
</dbReference>
<dbReference type="Proteomes" id="UP001603418">
    <property type="component" value="Unassembled WGS sequence"/>
</dbReference>
<dbReference type="InterPro" id="IPR017972">
    <property type="entry name" value="Cyt_P450_CS"/>
</dbReference>
<keyword evidence="2" id="KW-0349">Heme</keyword>
<accession>A0ABW6Z966</accession>
<dbReference type="CDD" id="cd11033">
    <property type="entry name" value="CYP142-like"/>
    <property type="match status" value="1"/>
</dbReference>
<keyword evidence="2" id="KW-0503">Monooxygenase</keyword>
<dbReference type="SUPFAM" id="SSF48264">
    <property type="entry name" value="Cytochrome P450"/>
    <property type="match status" value="1"/>
</dbReference>
<keyword evidence="2" id="KW-0560">Oxidoreductase</keyword>
<dbReference type="PANTHER" id="PTHR46696:SF4">
    <property type="entry name" value="BIOTIN BIOSYNTHESIS CYTOCHROME P450"/>
    <property type="match status" value="1"/>
</dbReference>
<dbReference type="RefSeq" id="WP_030793636.1">
    <property type="nucleotide sequence ID" value="NZ_JBFACJ010000044.1"/>
</dbReference>
<dbReference type="Gene3D" id="1.10.630.10">
    <property type="entry name" value="Cytochrome P450"/>
    <property type="match status" value="1"/>
</dbReference>
<organism evidence="3 4">
    <name type="scientific">Streptomyces eurythermus</name>
    <dbReference type="NCBI Taxonomy" id="42237"/>
    <lineage>
        <taxon>Bacteria</taxon>
        <taxon>Bacillati</taxon>
        <taxon>Actinomycetota</taxon>
        <taxon>Actinomycetes</taxon>
        <taxon>Kitasatosporales</taxon>
        <taxon>Streptomycetaceae</taxon>
        <taxon>Streptomyces</taxon>
    </lineage>
</organism>
<dbReference type="EMBL" id="JBICBM010000036">
    <property type="protein sequence ID" value="MFF9887706.1"/>
    <property type="molecule type" value="Genomic_DNA"/>
</dbReference>
<protein>
    <submittedName>
        <fullName evidence="3">Cytochrome P450</fullName>
    </submittedName>
</protein>
<keyword evidence="2" id="KW-0479">Metal-binding</keyword>
<name>A0ABW6Z966_9ACTN</name>
<keyword evidence="4" id="KW-1185">Reference proteome</keyword>
<dbReference type="PANTHER" id="PTHR46696">
    <property type="entry name" value="P450, PUTATIVE (EUROFUNG)-RELATED"/>
    <property type="match status" value="1"/>
</dbReference>
<reference evidence="3 4" key="1">
    <citation type="submission" date="2024-10" db="EMBL/GenBank/DDBJ databases">
        <title>The Natural Products Discovery Center: Release of the First 8490 Sequenced Strains for Exploring Actinobacteria Biosynthetic Diversity.</title>
        <authorList>
            <person name="Kalkreuter E."/>
            <person name="Kautsar S.A."/>
            <person name="Yang D."/>
            <person name="Bader C.D."/>
            <person name="Teijaro C.N."/>
            <person name="Fluegel L."/>
            <person name="Davis C.M."/>
            <person name="Simpson J.R."/>
            <person name="Lauterbach L."/>
            <person name="Steele A.D."/>
            <person name="Gui C."/>
            <person name="Meng S."/>
            <person name="Li G."/>
            <person name="Viehrig K."/>
            <person name="Ye F."/>
            <person name="Su P."/>
            <person name="Kiefer A.F."/>
            <person name="Nichols A."/>
            <person name="Cepeda A.J."/>
            <person name="Yan W."/>
            <person name="Fan B."/>
            <person name="Jiang Y."/>
            <person name="Adhikari A."/>
            <person name="Zheng C.-J."/>
            <person name="Schuster L."/>
            <person name="Cowan T.M."/>
            <person name="Smanski M.J."/>
            <person name="Chevrette M.G."/>
            <person name="De Carvalho L.P.S."/>
            <person name="Shen B."/>
        </authorList>
    </citation>
    <scope>NUCLEOTIDE SEQUENCE [LARGE SCALE GENOMIC DNA]</scope>
    <source>
        <strain evidence="3 4">NPDC013366</strain>
    </source>
</reference>
<evidence type="ECO:0000256" key="1">
    <source>
        <dbReference type="ARBA" id="ARBA00010617"/>
    </source>
</evidence>
<sequence>MTAALSVDLTDTELFVTGDPHAAWTLLRREAPVCFNPTEDGGFWSLTKYADVMAAYRDHTTFSSAHGAILGGSYRSGVDTASGRMLVAADPPQHRLLRKRMQRVFATAMVDRVRAAVRIRIDGALCALVAAGGGDFATDVALELPRGALMAMFGIDQDEAMELLGLTRAMIGYRDPAHIGGIENTALRLAAAQADIFDFFTDLVARRADAPGEDAVSILMSHEPGERQLSEETLLFNLMNLAVGGNETTPHSASGGVHALMENPDQWDRLVADPGVVPTAVDEVLRWTSTNAYVQRVVTKPVEVRGVALAEGDLVLLWNASANRDEEKFPQAHRFDIARKPNQHISFGSGLHHCIGAGTARPELTELLTALHATGKRLVPAGPPERLRSNFMLGIKHLPVEVTG</sequence>
<keyword evidence="2" id="KW-0408">Iron</keyword>
<proteinExistence type="inferred from homology"/>
<dbReference type="PRINTS" id="PR00359">
    <property type="entry name" value="BP450"/>
</dbReference>
<dbReference type="InterPro" id="IPR002397">
    <property type="entry name" value="Cyt_P450_B"/>
</dbReference>
<comment type="caution">
    <text evidence="3">The sequence shown here is derived from an EMBL/GenBank/DDBJ whole genome shotgun (WGS) entry which is preliminary data.</text>
</comment>
<evidence type="ECO:0000256" key="2">
    <source>
        <dbReference type="RuleBase" id="RU000461"/>
    </source>
</evidence>
<gene>
    <name evidence="3" type="ORF">ACF1HC_40050</name>
</gene>